<evidence type="ECO:0000313" key="2">
    <source>
        <dbReference type="EMBL" id="MCM6778940.1"/>
    </source>
</evidence>
<protein>
    <submittedName>
        <fullName evidence="2">Uncharacterized protein</fullName>
    </submittedName>
</protein>
<comment type="caution">
    <text evidence="2">The sequence shown here is derived from an EMBL/GenBank/DDBJ whole genome shotgun (WGS) entry which is preliminary data.</text>
</comment>
<proteinExistence type="predicted"/>
<name>A0A9X2EEN7_9NOCA</name>
<dbReference type="RefSeq" id="WP_251918703.1">
    <property type="nucleotide sequence ID" value="NZ_JAMRXG010000030.1"/>
</dbReference>
<accession>A0A9X2EEN7</accession>
<dbReference type="Proteomes" id="UP001139157">
    <property type="component" value="Unassembled WGS sequence"/>
</dbReference>
<dbReference type="EMBL" id="JAMRXG010000030">
    <property type="protein sequence ID" value="MCM6778940.1"/>
    <property type="molecule type" value="Genomic_DNA"/>
</dbReference>
<gene>
    <name evidence="2" type="ORF">NDR86_36225</name>
</gene>
<dbReference type="AlphaFoldDB" id="A0A9X2EEN7"/>
<feature type="region of interest" description="Disordered" evidence="1">
    <location>
        <begin position="1"/>
        <end position="86"/>
    </location>
</feature>
<reference evidence="2" key="1">
    <citation type="submission" date="2022-06" db="EMBL/GenBank/DDBJ databases">
        <title>Novel species in genus nocardia.</title>
        <authorList>
            <person name="Li F."/>
        </authorList>
    </citation>
    <scope>NUCLEOTIDE SEQUENCE</scope>
    <source>
        <strain evidence="2">CDC141</strain>
    </source>
</reference>
<organism evidence="2 3">
    <name type="scientific">Nocardia pulmonis</name>
    <dbReference type="NCBI Taxonomy" id="2951408"/>
    <lineage>
        <taxon>Bacteria</taxon>
        <taxon>Bacillati</taxon>
        <taxon>Actinomycetota</taxon>
        <taxon>Actinomycetes</taxon>
        <taxon>Mycobacteriales</taxon>
        <taxon>Nocardiaceae</taxon>
        <taxon>Nocardia</taxon>
    </lineage>
</organism>
<evidence type="ECO:0000313" key="3">
    <source>
        <dbReference type="Proteomes" id="UP001139157"/>
    </source>
</evidence>
<keyword evidence="3" id="KW-1185">Reference proteome</keyword>
<feature type="compositionally biased region" description="Polar residues" evidence="1">
    <location>
        <begin position="19"/>
        <end position="29"/>
    </location>
</feature>
<sequence>MRGKARSAQEIAMEESKKSTASGNWSTAPGSPAGPRSKAASSAASHERNRRRPWSISVGVPASGSADLGSPTAFGNDFPSSVPPSE</sequence>
<evidence type="ECO:0000256" key="1">
    <source>
        <dbReference type="SAM" id="MobiDB-lite"/>
    </source>
</evidence>